<evidence type="ECO:0000313" key="2">
    <source>
        <dbReference type="Proteomes" id="UP000697995"/>
    </source>
</evidence>
<gene>
    <name evidence="1" type="ORF">CKO45_01170</name>
</gene>
<sequence length="79" mass="9113">MAIPSFFTTSQGLALMRQNTTTSEWFFVAWVRDIKIIDDAPGNGTWRYELWLVLGSSAPDWLFADYFGRADLTVQSLYR</sequence>
<dbReference type="RefSeq" id="WP_133217838.1">
    <property type="nucleotide sequence ID" value="NZ_NRSG01000004.1"/>
</dbReference>
<keyword evidence="2" id="KW-1185">Reference proteome</keyword>
<protein>
    <submittedName>
        <fullName evidence="1">Uncharacterized protein</fullName>
    </submittedName>
</protein>
<comment type="caution">
    <text evidence="1">The sequence shown here is derived from an EMBL/GenBank/DDBJ whole genome shotgun (WGS) entry which is preliminary data.</text>
</comment>
<accession>A0ABS1CS67</accession>
<name>A0ABS1CS67_9PROT</name>
<organism evidence="1 2">
    <name type="scientific">Paracraurococcus ruber</name>
    <dbReference type="NCBI Taxonomy" id="77675"/>
    <lineage>
        <taxon>Bacteria</taxon>
        <taxon>Pseudomonadati</taxon>
        <taxon>Pseudomonadota</taxon>
        <taxon>Alphaproteobacteria</taxon>
        <taxon>Acetobacterales</taxon>
        <taxon>Roseomonadaceae</taxon>
        <taxon>Paracraurococcus</taxon>
    </lineage>
</organism>
<evidence type="ECO:0000313" key="1">
    <source>
        <dbReference type="EMBL" id="MBK1656837.1"/>
    </source>
</evidence>
<dbReference type="Proteomes" id="UP000697995">
    <property type="component" value="Unassembled WGS sequence"/>
</dbReference>
<dbReference type="EMBL" id="NRSG01000004">
    <property type="protein sequence ID" value="MBK1656837.1"/>
    <property type="molecule type" value="Genomic_DNA"/>
</dbReference>
<proteinExistence type="predicted"/>
<reference evidence="1 2" key="1">
    <citation type="journal article" date="2020" name="Microorganisms">
        <title>Osmotic Adaptation and Compatible Solute Biosynthesis of Phototrophic Bacteria as Revealed from Genome Analyses.</title>
        <authorList>
            <person name="Imhoff J.F."/>
            <person name="Rahn T."/>
            <person name="Kunzel S."/>
            <person name="Keller A."/>
            <person name="Neulinger S.C."/>
        </authorList>
    </citation>
    <scope>NUCLEOTIDE SEQUENCE [LARGE SCALE GENOMIC DNA]</scope>
    <source>
        <strain evidence="1 2">DSM 15382</strain>
    </source>
</reference>